<keyword evidence="1" id="KW-0808">Transferase</keyword>
<dbReference type="SUPFAM" id="SSF56112">
    <property type="entry name" value="Protein kinase-like (PK-like)"/>
    <property type="match status" value="1"/>
</dbReference>
<dbReference type="Proteomes" id="UP000199467">
    <property type="component" value="Unassembled WGS sequence"/>
</dbReference>
<protein>
    <submittedName>
        <fullName evidence="1">Lipopolysaccharide kinase (Kdo/WaaP) family protein</fullName>
    </submittedName>
</protein>
<proteinExistence type="predicted"/>
<keyword evidence="2" id="KW-1185">Reference proteome</keyword>
<keyword evidence="1" id="KW-0418">Kinase</keyword>
<gene>
    <name evidence="1" type="ORF">SAMN05216576_101833</name>
</gene>
<evidence type="ECO:0000313" key="2">
    <source>
        <dbReference type="Proteomes" id="UP000199467"/>
    </source>
</evidence>
<dbReference type="Pfam" id="PF06293">
    <property type="entry name" value="Kdo"/>
    <property type="match status" value="1"/>
</dbReference>
<evidence type="ECO:0000313" key="1">
    <source>
        <dbReference type="EMBL" id="SDC21544.1"/>
    </source>
</evidence>
<organism evidence="1 2">
    <name type="scientific">Ectopseudomonas chengduensis</name>
    <dbReference type="NCBI Taxonomy" id="489632"/>
    <lineage>
        <taxon>Bacteria</taxon>
        <taxon>Pseudomonadati</taxon>
        <taxon>Pseudomonadota</taxon>
        <taxon>Gammaproteobacteria</taxon>
        <taxon>Pseudomonadales</taxon>
        <taxon>Pseudomonadaceae</taxon>
        <taxon>Ectopseudomonas</taxon>
    </lineage>
</organism>
<dbReference type="EMBL" id="FMZQ01000001">
    <property type="protein sequence ID" value="SDC21544.1"/>
    <property type="molecule type" value="Genomic_DNA"/>
</dbReference>
<dbReference type="GO" id="GO:0016301">
    <property type="term" value="F:kinase activity"/>
    <property type="evidence" value="ECO:0007669"/>
    <property type="project" value="UniProtKB-KW"/>
</dbReference>
<dbReference type="InterPro" id="IPR011009">
    <property type="entry name" value="Kinase-like_dom_sf"/>
</dbReference>
<reference evidence="2" key="1">
    <citation type="submission" date="2016-10" db="EMBL/GenBank/DDBJ databases">
        <authorList>
            <person name="Varghese N."/>
            <person name="Submissions S."/>
        </authorList>
    </citation>
    <scope>NUCLEOTIDE SEQUENCE [LARGE SCALE GENOMIC DNA]</scope>
    <source>
        <strain evidence="2">DSM 26382</strain>
    </source>
</reference>
<dbReference type="AlphaFoldDB" id="A0A1G6JS32"/>
<accession>A0A1G6JS32</accession>
<name>A0A1G6JS32_9GAMM</name>
<dbReference type="Gene3D" id="1.10.510.10">
    <property type="entry name" value="Transferase(Phosphotransferase) domain 1"/>
    <property type="match status" value="1"/>
</dbReference>
<sequence>MISHGWMSKSKHHAQQLQNTTLYATDTETGKSLKSLWPQIRELLSKRRKTGEKRLARPLTRETASALFIKASTIDSIPARIRTTLGIRRRSGLYDWVLEELNNHAEAQKRTTLVPKLLGYGLVRQRSGLVTEVFLNYENLADWLDGFDWLQQNPSQANSFAEACLELITQLNQSGIYHLDLWAGNVMIHEGNLEDLKVIDLENCYIGDNPHSSETLGFQFAFLYQHQLHDFISESLYDQLVSTQLARLKGIEQSRFRLFYDHFKHHGADRKERHLIPKTGQLERLKPAH</sequence>